<dbReference type="OMA" id="TNCISNW"/>
<dbReference type="Pfam" id="PF13639">
    <property type="entry name" value="zf-RING_2"/>
    <property type="match status" value="1"/>
</dbReference>
<evidence type="ECO:0000256" key="4">
    <source>
        <dbReference type="PROSITE-ProRule" id="PRU00175"/>
    </source>
</evidence>
<keyword evidence="3" id="KW-0862">Zinc</keyword>
<dbReference type="PROSITE" id="PS50089">
    <property type="entry name" value="ZF_RING_2"/>
    <property type="match status" value="1"/>
</dbReference>
<evidence type="ECO:0000256" key="5">
    <source>
        <dbReference type="SAM" id="Coils"/>
    </source>
</evidence>
<dbReference type="InParanoid" id="A0A151Z6J0"/>
<reference evidence="8 9" key="1">
    <citation type="submission" date="2015-12" db="EMBL/GenBank/DDBJ databases">
        <title>Dictyostelia acquired genes for synthesis and detection of signals that induce cell-type specialization by lateral gene transfer from prokaryotes.</title>
        <authorList>
            <person name="Gloeckner G."/>
            <person name="Schaap P."/>
        </authorList>
    </citation>
    <scope>NUCLEOTIDE SEQUENCE [LARGE SCALE GENOMIC DNA]</scope>
    <source>
        <strain evidence="8 9">TK</strain>
    </source>
</reference>
<dbReference type="Gene3D" id="3.30.40.10">
    <property type="entry name" value="Zinc/RING finger domain, C3HC4 (zinc finger)"/>
    <property type="match status" value="1"/>
</dbReference>
<evidence type="ECO:0000313" key="9">
    <source>
        <dbReference type="Proteomes" id="UP000076078"/>
    </source>
</evidence>
<dbReference type="GO" id="GO:0008270">
    <property type="term" value="F:zinc ion binding"/>
    <property type="evidence" value="ECO:0007669"/>
    <property type="project" value="UniProtKB-KW"/>
</dbReference>
<keyword evidence="9" id="KW-1185">Reference proteome</keyword>
<organism evidence="8 9">
    <name type="scientific">Tieghemostelium lacteum</name>
    <name type="common">Slime mold</name>
    <name type="synonym">Dictyostelium lacteum</name>
    <dbReference type="NCBI Taxonomy" id="361077"/>
    <lineage>
        <taxon>Eukaryota</taxon>
        <taxon>Amoebozoa</taxon>
        <taxon>Evosea</taxon>
        <taxon>Eumycetozoa</taxon>
        <taxon>Dictyostelia</taxon>
        <taxon>Dictyosteliales</taxon>
        <taxon>Raperosteliaceae</taxon>
        <taxon>Tieghemostelium</taxon>
    </lineage>
</organism>
<proteinExistence type="predicted"/>
<sequence length="399" mass="46538">MEICHNRVTEFGLPEFFAYPINKVISTHKLKNNNKSSKSIKIQKNNLKKNKRKLKDANNNNKIMKTKFTLSSVGDNVTFSTSDKDNNDNNNNNEDQNNENIEIKDTLVESDFQIVNNNQDNNNERVEENIVNEEDVELKQQQQQQEDNIIENNEFKLLNVNEIEYIEGEEDIFESELNDILGEMSPLIEQGEDMEYRLLNKKTFLMNRSSGANKKEKINPHRYICHIQQNKESNKSYWQTFHYSRQADHRSPSVKIGDIAYKAPPVTSYEQQLNQALKLSQSEYDKQMKKNQMPLTQAQINDLLNRELTPEDYELLCLLDSTVKPKTISQDIIEELPTVRYTEQYAQFPSCMICLFNFEPNEHVTKLPCSHIFHINCISNWLANASTKCPIDNVPIHDH</sequence>
<dbReference type="PANTHER" id="PTHR45931:SF3">
    <property type="entry name" value="RING ZINC FINGER-CONTAINING PROTEIN"/>
    <property type="match status" value="1"/>
</dbReference>
<gene>
    <name evidence="8" type="ORF">DLAC_09535</name>
</gene>
<feature type="compositionally biased region" description="Low complexity" evidence="6">
    <location>
        <begin position="88"/>
        <end position="99"/>
    </location>
</feature>
<evidence type="ECO:0000256" key="3">
    <source>
        <dbReference type="ARBA" id="ARBA00022833"/>
    </source>
</evidence>
<keyword evidence="2 4" id="KW-0863">Zinc-finger</keyword>
<dbReference type="SMART" id="SM00184">
    <property type="entry name" value="RING"/>
    <property type="match status" value="1"/>
</dbReference>
<evidence type="ECO:0000256" key="1">
    <source>
        <dbReference type="ARBA" id="ARBA00022723"/>
    </source>
</evidence>
<dbReference type="InterPro" id="IPR051834">
    <property type="entry name" value="RING_finger_E3_ligase"/>
</dbReference>
<keyword evidence="1" id="KW-0479">Metal-binding</keyword>
<dbReference type="Proteomes" id="UP000076078">
    <property type="component" value="Unassembled WGS sequence"/>
</dbReference>
<dbReference type="OrthoDB" id="1302410at2759"/>
<dbReference type="InterPro" id="IPR013083">
    <property type="entry name" value="Znf_RING/FYVE/PHD"/>
</dbReference>
<dbReference type="GO" id="GO:0006511">
    <property type="term" value="P:ubiquitin-dependent protein catabolic process"/>
    <property type="evidence" value="ECO:0007669"/>
    <property type="project" value="TreeGrafter"/>
</dbReference>
<feature type="coiled-coil region" evidence="5">
    <location>
        <begin position="37"/>
        <end position="67"/>
    </location>
</feature>
<protein>
    <submittedName>
        <fullName evidence="8">RING zinc finger-containing protein</fullName>
    </submittedName>
</protein>
<dbReference type="CDD" id="cd16448">
    <property type="entry name" value="RING-H2"/>
    <property type="match status" value="1"/>
</dbReference>
<comment type="caution">
    <text evidence="8">The sequence shown here is derived from an EMBL/GenBank/DDBJ whole genome shotgun (WGS) entry which is preliminary data.</text>
</comment>
<dbReference type="PANTHER" id="PTHR45931">
    <property type="entry name" value="SI:CH211-59O9.10"/>
    <property type="match status" value="1"/>
</dbReference>
<dbReference type="SUPFAM" id="SSF57850">
    <property type="entry name" value="RING/U-box"/>
    <property type="match status" value="1"/>
</dbReference>
<dbReference type="InterPro" id="IPR001841">
    <property type="entry name" value="Znf_RING"/>
</dbReference>
<evidence type="ECO:0000259" key="7">
    <source>
        <dbReference type="PROSITE" id="PS50089"/>
    </source>
</evidence>
<evidence type="ECO:0000313" key="8">
    <source>
        <dbReference type="EMBL" id="KYQ89579.1"/>
    </source>
</evidence>
<dbReference type="GO" id="GO:0005634">
    <property type="term" value="C:nucleus"/>
    <property type="evidence" value="ECO:0007669"/>
    <property type="project" value="TreeGrafter"/>
</dbReference>
<accession>A0A151Z6J0</accession>
<dbReference type="EMBL" id="LODT01000039">
    <property type="protein sequence ID" value="KYQ89579.1"/>
    <property type="molecule type" value="Genomic_DNA"/>
</dbReference>
<dbReference type="AlphaFoldDB" id="A0A151Z6J0"/>
<feature type="region of interest" description="Disordered" evidence="6">
    <location>
        <begin position="75"/>
        <end position="99"/>
    </location>
</feature>
<dbReference type="STRING" id="361077.A0A151Z6J0"/>
<dbReference type="GO" id="GO:0061630">
    <property type="term" value="F:ubiquitin protein ligase activity"/>
    <property type="evidence" value="ECO:0007669"/>
    <property type="project" value="TreeGrafter"/>
</dbReference>
<name>A0A151Z6J0_TIELA</name>
<keyword evidence="5" id="KW-0175">Coiled coil</keyword>
<feature type="domain" description="RING-type" evidence="7">
    <location>
        <begin position="351"/>
        <end position="393"/>
    </location>
</feature>
<evidence type="ECO:0000256" key="6">
    <source>
        <dbReference type="SAM" id="MobiDB-lite"/>
    </source>
</evidence>
<evidence type="ECO:0000256" key="2">
    <source>
        <dbReference type="ARBA" id="ARBA00022771"/>
    </source>
</evidence>